<protein>
    <recommendedName>
        <fullName evidence="4">dTDP-glucose 4,6-dehydratase</fullName>
        <ecNumber evidence="4">4.2.1.46</ecNumber>
    </recommendedName>
</protein>
<dbReference type="FunFam" id="3.40.50.720:FF:000304">
    <property type="entry name" value="UDP-glucose 4,6-dehydratase"/>
    <property type="match status" value="1"/>
</dbReference>
<dbReference type="Gene3D" id="3.90.25.10">
    <property type="entry name" value="UDP-galactose 4-epimerase, domain 1"/>
    <property type="match status" value="1"/>
</dbReference>
<evidence type="ECO:0000256" key="4">
    <source>
        <dbReference type="ARBA" id="ARBA00011990"/>
    </source>
</evidence>
<evidence type="ECO:0000256" key="1">
    <source>
        <dbReference type="ARBA" id="ARBA00001539"/>
    </source>
</evidence>
<dbReference type="AlphaFoldDB" id="A0A7T5R160"/>
<accession>A0A7T5R160</accession>
<dbReference type="EMBL" id="CP066681">
    <property type="protein sequence ID" value="QQG35642.1"/>
    <property type="molecule type" value="Genomic_DNA"/>
</dbReference>
<dbReference type="Pfam" id="PF16363">
    <property type="entry name" value="GDP_Man_Dehyd"/>
    <property type="match status" value="1"/>
</dbReference>
<evidence type="ECO:0000256" key="6">
    <source>
        <dbReference type="ARBA" id="ARBA00023239"/>
    </source>
</evidence>
<organism evidence="8 9">
    <name type="scientific">Micavibrio aeruginosavorus</name>
    <dbReference type="NCBI Taxonomy" id="349221"/>
    <lineage>
        <taxon>Bacteria</taxon>
        <taxon>Pseudomonadati</taxon>
        <taxon>Bdellovibrionota</taxon>
        <taxon>Bdellovibrionia</taxon>
        <taxon>Bdellovibrionales</taxon>
        <taxon>Pseudobdellovibrionaceae</taxon>
        <taxon>Micavibrio</taxon>
    </lineage>
</organism>
<proteinExistence type="inferred from homology"/>
<evidence type="ECO:0000256" key="5">
    <source>
        <dbReference type="ARBA" id="ARBA00023027"/>
    </source>
</evidence>
<evidence type="ECO:0000256" key="2">
    <source>
        <dbReference type="ARBA" id="ARBA00001911"/>
    </source>
</evidence>
<dbReference type="Proteomes" id="UP000595362">
    <property type="component" value="Chromosome"/>
</dbReference>
<feature type="domain" description="NAD(P)-binding" evidence="7">
    <location>
        <begin position="6"/>
        <end position="298"/>
    </location>
</feature>
<dbReference type="GO" id="GO:0008460">
    <property type="term" value="F:dTDP-glucose 4,6-dehydratase activity"/>
    <property type="evidence" value="ECO:0007669"/>
    <property type="project" value="UniProtKB-EC"/>
</dbReference>
<dbReference type="Gene3D" id="3.40.50.720">
    <property type="entry name" value="NAD(P)-binding Rossmann-like Domain"/>
    <property type="match status" value="1"/>
</dbReference>
<reference evidence="8 9" key="1">
    <citation type="submission" date="2020-07" db="EMBL/GenBank/DDBJ databases">
        <title>Huge and variable diversity of episymbiotic CPR bacteria and DPANN archaea in groundwater ecosystems.</title>
        <authorList>
            <person name="He C.Y."/>
            <person name="Keren R."/>
            <person name="Whittaker M."/>
            <person name="Farag I.F."/>
            <person name="Doudna J."/>
            <person name="Cate J.H.D."/>
            <person name="Banfield J.F."/>
        </authorList>
    </citation>
    <scope>NUCLEOTIDE SEQUENCE [LARGE SCALE GENOMIC DNA]</scope>
    <source>
        <strain evidence="8">NC_groundwater_70_Ag_B-0.1um_54_66</strain>
    </source>
</reference>
<dbReference type="InterPro" id="IPR005888">
    <property type="entry name" value="dTDP_Gluc_deHydtase"/>
</dbReference>
<comment type="similarity">
    <text evidence="3">Belongs to the NAD(P)-dependent epimerase/dehydratase family. dTDP-glucose dehydratase subfamily.</text>
</comment>
<comment type="cofactor">
    <cofactor evidence="2">
        <name>NAD(+)</name>
        <dbReference type="ChEBI" id="CHEBI:57540"/>
    </cofactor>
</comment>
<dbReference type="PANTHER" id="PTHR43000">
    <property type="entry name" value="DTDP-D-GLUCOSE 4,6-DEHYDRATASE-RELATED"/>
    <property type="match status" value="1"/>
</dbReference>
<dbReference type="GO" id="GO:0009225">
    <property type="term" value="P:nucleotide-sugar metabolic process"/>
    <property type="evidence" value="ECO:0007669"/>
    <property type="project" value="InterPro"/>
</dbReference>
<evidence type="ECO:0000313" key="9">
    <source>
        <dbReference type="Proteomes" id="UP000595362"/>
    </source>
</evidence>
<comment type="catalytic activity">
    <reaction evidence="1">
        <text>dTDP-alpha-D-glucose = dTDP-4-dehydro-6-deoxy-alpha-D-glucose + H2O</text>
        <dbReference type="Rhea" id="RHEA:17221"/>
        <dbReference type="ChEBI" id="CHEBI:15377"/>
        <dbReference type="ChEBI" id="CHEBI:57477"/>
        <dbReference type="ChEBI" id="CHEBI:57649"/>
        <dbReference type="EC" id="4.2.1.46"/>
    </reaction>
</comment>
<evidence type="ECO:0000259" key="7">
    <source>
        <dbReference type="Pfam" id="PF16363"/>
    </source>
</evidence>
<keyword evidence="5" id="KW-0520">NAD</keyword>
<dbReference type="CDD" id="cd05246">
    <property type="entry name" value="dTDP_GD_SDR_e"/>
    <property type="match status" value="1"/>
</dbReference>
<name>A0A7T5R160_9BACT</name>
<dbReference type="SUPFAM" id="SSF51735">
    <property type="entry name" value="NAD(P)-binding Rossmann-fold domains"/>
    <property type="match status" value="1"/>
</dbReference>
<dbReference type="InterPro" id="IPR036291">
    <property type="entry name" value="NAD(P)-bd_dom_sf"/>
</dbReference>
<dbReference type="InterPro" id="IPR016040">
    <property type="entry name" value="NAD(P)-bd_dom"/>
</dbReference>
<dbReference type="EC" id="4.2.1.46" evidence="4"/>
<evidence type="ECO:0000313" key="8">
    <source>
        <dbReference type="EMBL" id="QQG35642.1"/>
    </source>
</evidence>
<evidence type="ECO:0000256" key="3">
    <source>
        <dbReference type="ARBA" id="ARBA00008178"/>
    </source>
</evidence>
<keyword evidence="6" id="KW-0456">Lyase</keyword>
<sequence>MKKIVVTGGAGFIGSHIVEMLLERYPQAQVTILDKMTYATNIRSILHLASNPRVQLIVGDICEMYTSQKAVKDADLVIHAAAESHVDNSFGNSLEFTRSNTLGTHTLIEACRALKVPRIIHVSTDEVYGEIMSGSVDEEAPLKPTNPYSASKAAAEMVVQGYLQSFDLPAVILRANNIFGIRQYPEKIIPRFITLLMKGEKLTLHGSGKNTRHYLSAHDLMRALLILIEKGKTGECYNIGTIEEYQNIEMAQMICALFGLSPQEHITFVEDRPFNDARYAVDWSKISTLGWKPQSSINAELPAIAQWYADHFDLYNTGQPVRRPLARAA</sequence>
<gene>
    <name evidence="8" type="ORF">HYS17_08965</name>
</gene>